<dbReference type="HAMAP" id="MF_01350">
    <property type="entry name" value="NDH1_NuoH"/>
    <property type="match status" value="1"/>
</dbReference>
<keyword evidence="5 8" id="KW-0472">Membrane</keyword>
<dbReference type="PANTHER" id="PTHR11432:SF3">
    <property type="entry name" value="NADH-UBIQUINONE OXIDOREDUCTASE CHAIN 1"/>
    <property type="match status" value="1"/>
</dbReference>
<dbReference type="EMBL" id="KJ459952">
    <property type="protein sequence ID" value="AHY04973.1"/>
    <property type="molecule type" value="Genomic_DNA"/>
</dbReference>
<dbReference type="GeneID" id="19351078"/>
<name>A0A023UNN0_9ASCO</name>
<keyword evidence="7 9" id="KW-0496">Mitochondrion</keyword>
<dbReference type="GO" id="GO:0003954">
    <property type="term" value="F:NADH dehydrogenase activity"/>
    <property type="evidence" value="ECO:0007669"/>
    <property type="project" value="TreeGrafter"/>
</dbReference>
<feature type="transmembrane region" description="Helical" evidence="8">
    <location>
        <begin position="71"/>
        <end position="94"/>
    </location>
</feature>
<dbReference type="RefSeq" id="YP_009029719.1">
    <property type="nucleotide sequence ID" value="NC_024095.1"/>
</dbReference>
<comment type="similarity">
    <text evidence="2 6">Belongs to the complex I subunit 1 family.</text>
</comment>
<feature type="transmembrane region" description="Helical" evidence="8">
    <location>
        <begin position="175"/>
        <end position="191"/>
    </location>
</feature>
<evidence type="ECO:0000256" key="6">
    <source>
        <dbReference type="RuleBase" id="RU000471"/>
    </source>
</evidence>
<dbReference type="PANTHER" id="PTHR11432">
    <property type="entry name" value="NADH DEHYDROGENASE SUBUNIT 1"/>
    <property type="match status" value="1"/>
</dbReference>
<evidence type="ECO:0000256" key="7">
    <source>
        <dbReference type="RuleBase" id="RU000473"/>
    </source>
</evidence>
<evidence type="ECO:0000256" key="5">
    <source>
        <dbReference type="ARBA" id="ARBA00023136"/>
    </source>
</evidence>
<feature type="transmembrane region" description="Helical" evidence="8">
    <location>
        <begin position="211"/>
        <end position="229"/>
    </location>
</feature>
<dbReference type="InterPro" id="IPR001694">
    <property type="entry name" value="NADH_UbQ_OxRdtase_su1/FPO"/>
</dbReference>
<comment type="subcellular location">
    <subcellularLocation>
        <location evidence="1">Membrane</location>
        <topology evidence="1">Multi-pass membrane protein</topology>
    </subcellularLocation>
    <subcellularLocation>
        <location evidence="6">Mitochondrion inner membrane</location>
        <topology evidence="6">Multi-pass membrane protein</topology>
    </subcellularLocation>
</comment>
<evidence type="ECO:0000256" key="8">
    <source>
        <dbReference type="SAM" id="Phobius"/>
    </source>
</evidence>
<sequence length="343" mass="39592">MMLDIMEILMFLVCVLFSVAYLTVAERKTLGYLQRRLGPNAMGWYGLTQAFADAVKLLIKEMILPKESNKYMLIMSPLMTLMTALMGWVVMPLGPAMTLGDMENGILFSLAMGSLGVFGVTLSGWSSNSKYSFMGSIRSTAQLMSYELVLTTIYMICMMFVSTLNMTTYMETQRMMWLFMPLFPLFMMFFMSTMAETNRPPFDTVEAESELVAGFFTEYSGSPFVFFFLAEYSNLMLMCASTTMLFLGGYLNFEWINNIILYPFNFMQYSFIYNFIEGSLYGMALAIKLMMLMFTFIWVRASFPRFTYDNLINLCWLRFLPLLFAFAMLMPCILYIFNAFSFI</sequence>
<evidence type="ECO:0000256" key="3">
    <source>
        <dbReference type="ARBA" id="ARBA00022692"/>
    </source>
</evidence>
<comment type="catalytic activity">
    <reaction evidence="7">
        <text>a ubiquinone + NADH + 5 H(+)(in) = a ubiquinol + NAD(+) + 4 H(+)(out)</text>
        <dbReference type="Rhea" id="RHEA:29091"/>
        <dbReference type="Rhea" id="RHEA-COMP:9565"/>
        <dbReference type="Rhea" id="RHEA-COMP:9566"/>
        <dbReference type="ChEBI" id="CHEBI:15378"/>
        <dbReference type="ChEBI" id="CHEBI:16389"/>
        <dbReference type="ChEBI" id="CHEBI:17976"/>
        <dbReference type="ChEBI" id="CHEBI:57540"/>
        <dbReference type="ChEBI" id="CHEBI:57945"/>
        <dbReference type="EC" id="7.1.1.2"/>
    </reaction>
</comment>
<dbReference type="GO" id="GO:0008137">
    <property type="term" value="F:NADH dehydrogenase (ubiquinone) activity"/>
    <property type="evidence" value="ECO:0007669"/>
    <property type="project" value="UniProtKB-EC"/>
</dbReference>
<evidence type="ECO:0000313" key="9">
    <source>
        <dbReference type="EMBL" id="AHY04973.1"/>
    </source>
</evidence>
<feature type="transmembrane region" description="Helical" evidence="8">
    <location>
        <begin position="146"/>
        <end position="169"/>
    </location>
</feature>
<proteinExistence type="inferred from homology"/>
<organism evidence="9">
    <name type="scientific">Magnusiomyces capitatus</name>
    <dbReference type="NCBI Taxonomy" id="1095183"/>
    <lineage>
        <taxon>Eukaryota</taxon>
        <taxon>Fungi</taxon>
        <taxon>Dikarya</taxon>
        <taxon>Ascomycota</taxon>
        <taxon>Saccharomycotina</taxon>
        <taxon>Dipodascomycetes</taxon>
        <taxon>Dipodascales</taxon>
        <taxon>Dipodascaceae</taxon>
        <taxon>Magnusiomyces</taxon>
    </lineage>
</organism>
<evidence type="ECO:0000256" key="2">
    <source>
        <dbReference type="ARBA" id="ARBA00010535"/>
    </source>
</evidence>
<evidence type="ECO:0000256" key="4">
    <source>
        <dbReference type="ARBA" id="ARBA00022989"/>
    </source>
</evidence>
<evidence type="ECO:0000256" key="1">
    <source>
        <dbReference type="ARBA" id="ARBA00004141"/>
    </source>
</evidence>
<dbReference type="AlphaFoldDB" id="A0A023UNN0"/>
<keyword evidence="6" id="KW-0520">NAD</keyword>
<protein>
    <recommendedName>
        <fullName evidence="7">NADH-ubiquinone oxidoreductase chain 1</fullName>
        <ecNumber evidence="7">7.1.1.2</ecNumber>
    </recommendedName>
</protein>
<gene>
    <name evidence="9" type="primary">nad1</name>
</gene>
<keyword evidence="4 8" id="KW-1133">Transmembrane helix</keyword>
<feature type="transmembrane region" description="Helical" evidence="8">
    <location>
        <begin position="282"/>
        <end position="303"/>
    </location>
</feature>
<accession>A0A023UNN0</accession>
<keyword evidence="7" id="KW-0830">Ubiquinone</keyword>
<dbReference type="GO" id="GO:0009060">
    <property type="term" value="P:aerobic respiration"/>
    <property type="evidence" value="ECO:0007669"/>
    <property type="project" value="TreeGrafter"/>
</dbReference>
<feature type="transmembrane region" description="Helical" evidence="8">
    <location>
        <begin position="315"/>
        <end position="337"/>
    </location>
</feature>
<geneLocation type="mitochondrion" evidence="9"/>
<dbReference type="Pfam" id="PF00146">
    <property type="entry name" value="NADHdh"/>
    <property type="match status" value="1"/>
</dbReference>
<feature type="transmembrane region" description="Helical" evidence="8">
    <location>
        <begin position="106"/>
        <end position="125"/>
    </location>
</feature>
<dbReference type="GO" id="GO:0005743">
    <property type="term" value="C:mitochondrial inner membrane"/>
    <property type="evidence" value="ECO:0007669"/>
    <property type="project" value="UniProtKB-SubCell"/>
</dbReference>
<dbReference type="EC" id="7.1.1.2" evidence="7"/>
<keyword evidence="9" id="KW-0560">Oxidoreductase</keyword>
<keyword evidence="3 6" id="KW-0812">Transmembrane</keyword>
<reference evidence="9" key="1">
    <citation type="journal article" date="2014" name="Proc. Natl. Acad. Sci. U.S.A.">
        <title>Massive programmed translational jumping in mitochondria.</title>
        <authorList>
            <person name="Lang B.F."/>
            <person name="Jakubkova M."/>
            <person name="Hegedusova E."/>
            <person name="Daoud R."/>
            <person name="Forget L."/>
            <person name="Brejova B."/>
            <person name="Vinar T."/>
            <person name="Kosa P."/>
            <person name="Fricova D."/>
            <person name="Nebohacova M."/>
            <person name="Griac P."/>
            <person name="Tomaska L."/>
            <person name="Burger G."/>
            <person name="Nosek J."/>
        </authorList>
    </citation>
    <scope>NUCLEOTIDE SEQUENCE</scope>
    <source>
        <strain evidence="9">NRRL Y-17686</strain>
    </source>
</reference>